<dbReference type="EMBL" id="CQAZ01000122">
    <property type="protein sequence ID" value="CNI73311.1"/>
    <property type="molecule type" value="Genomic_DNA"/>
</dbReference>
<dbReference type="STRING" id="1288385.ERS137968_04770"/>
<proteinExistence type="predicted"/>
<name>A0A0T9RN78_9GAMM</name>
<reference evidence="1" key="3">
    <citation type="submission" date="2015-03" db="EMBL/GenBank/DDBJ databases">
        <authorList>
            <person name="Murphy D."/>
        </authorList>
    </citation>
    <scope>NUCLEOTIDE SEQUENCE [LARGE SCALE GENOMIC DNA]</scope>
    <source>
        <strain evidence="1">A125KOH2</strain>
    </source>
</reference>
<reference evidence="4" key="2">
    <citation type="submission" date="2015-03" db="EMBL/GenBank/DDBJ databases">
        <authorList>
            <consortium name="Pathogen Informatics"/>
        </authorList>
    </citation>
    <scope>NUCLEOTIDE SEQUENCE [LARGE SCALE GENOMIC DNA]</scope>
    <source>
        <strain evidence="4">A125KOH2</strain>
    </source>
</reference>
<dbReference type="Proteomes" id="UP000045840">
    <property type="component" value="Unassembled WGS sequence"/>
</dbReference>
<organism evidence="1 4">
    <name type="scientific">Yersinia pekkanenii</name>
    <dbReference type="NCBI Taxonomy" id="1288385"/>
    <lineage>
        <taxon>Bacteria</taxon>
        <taxon>Pseudomonadati</taxon>
        <taxon>Pseudomonadota</taxon>
        <taxon>Gammaproteobacteria</taxon>
        <taxon>Enterobacterales</taxon>
        <taxon>Yersiniaceae</taxon>
        <taxon>Yersinia</taxon>
    </lineage>
</organism>
<gene>
    <name evidence="1" type="ORF">ERS008529_04774</name>
    <name evidence="2" type="ORF">ERS137968_04770</name>
</gene>
<evidence type="ECO:0000313" key="1">
    <source>
        <dbReference type="EMBL" id="CNI73311.1"/>
    </source>
</evidence>
<evidence type="ECO:0000313" key="2">
    <source>
        <dbReference type="EMBL" id="CRY69618.1"/>
    </source>
</evidence>
<dbReference type="EMBL" id="CWJL01000075">
    <property type="protein sequence ID" value="CRY69618.1"/>
    <property type="molecule type" value="Genomic_DNA"/>
</dbReference>
<evidence type="ECO:0000313" key="4">
    <source>
        <dbReference type="Proteomes" id="UP000045840"/>
    </source>
</evidence>
<dbReference type="AlphaFoldDB" id="A0A0T9RN78"/>
<dbReference type="OrthoDB" id="6433902at2"/>
<reference evidence="2 3" key="1">
    <citation type="submission" date="2015-03" db="EMBL/GenBank/DDBJ databases">
        <authorList>
            <consortium name="Pathogen Informatics"/>
            <person name="Murphy D."/>
        </authorList>
    </citation>
    <scope>NUCLEOTIDE SEQUENCE [LARGE SCALE GENOMIC DNA]</scope>
    <source>
        <strain evidence="3">type strain: CIP110230</strain>
        <strain evidence="2">Type strain: CIP110230</strain>
    </source>
</reference>
<dbReference type="Proteomes" id="UP000044625">
    <property type="component" value="Unassembled WGS sequence"/>
</dbReference>
<sequence>MADKLIRLASNCSVMASDILSVEVNCNGYIVVTTSAGKYDAEVGYGELTYQARDRLINEINKALE</sequence>
<protein>
    <submittedName>
        <fullName evidence="1">Uncharacterized protein</fullName>
    </submittedName>
</protein>
<keyword evidence="3" id="KW-1185">Reference proteome</keyword>
<accession>A0A0T9RN78</accession>
<dbReference type="RefSeq" id="WP_049615498.1">
    <property type="nucleotide sequence ID" value="NZ_CAWMMU010000075.1"/>
</dbReference>
<evidence type="ECO:0000313" key="3">
    <source>
        <dbReference type="Proteomes" id="UP000044625"/>
    </source>
</evidence>